<accession>A0A7W4W4Q5</accession>
<dbReference type="RefSeq" id="WP_183410005.1">
    <property type="nucleotide sequence ID" value="NZ_JACHWY010000001.1"/>
</dbReference>
<dbReference type="NCBIfam" id="TIGR02799">
    <property type="entry name" value="thio_ybgC"/>
    <property type="match status" value="1"/>
</dbReference>
<comment type="caution">
    <text evidence="3">The sequence shown here is derived from an EMBL/GenBank/DDBJ whole genome shotgun (WGS) entry which is preliminary data.</text>
</comment>
<dbReference type="PANTHER" id="PTHR31793:SF37">
    <property type="entry name" value="ACYL-COA THIOESTER HYDROLASE YBGC"/>
    <property type="match status" value="1"/>
</dbReference>
<name>A0A7W4W4Q5_9GAMM</name>
<dbReference type="GO" id="GO:0047617">
    <property type="term" value="F:fatty acyl-CoA hydrolase activity"/>
    <property type="evidence" value="ECO:0007669"/>
    <property type="project" value="TreeGrafter"/>
</dbReference>
<gene>
    <name evidence="3" type="ORF">FHR99_001613</name>
</gene>
<evidence type="ECO:0000256" key="2">
    <source>
        <dbReference type="ARBA" id="ARBA00022801"/>
    </source>
</evidence>
<dbReference type="CDD" id="cd00586">
    <property type="entry name" value="4HBT"/>
    <property type="match status" value="1"/>
</dbReference>
<dbReference type="PANTHER" id="PTHR31793">
    <property type="entry name" value="4-HYDROXYBENZOYL-COA THIOESTERASE FAMILY MEMBER"/>
    <property type="match status" value="1"/>
</dbReference>
<dbReference type="InterPro" id="IPR029069">
    <property type="entry name" value="HotDog_dom_sf"/>
</dbReference>
<protein>
    <submittedName>
        <fullName evidence="3">Tol-pal system-associated acyl-CoA thioesterase</fullName>
    </submittedName>
</protein>
<organism evidence="3 4">
    <name type="scientific">Litorivivens lipolytica</name>
    <dbReference type="NCBI Taxonomy" id="1524264"/>
    <lineage>
        <taxon>Bacteria</taxon>
        <taxon>Pseudomonadati</taxon>
        <taxon>Pseudomonadota</taxon>
        <taxon>Gammaproteobacteria</taxon>
        <taxon>Litorivivens</taxon>
    </lineage>
</organism>
<sequence>MREYSLPVRVYIEDTDAGGIVYYVNYLKFMERARTEWMRSAGYGKTAIFSHDSMFVVTETAIKYLKPATLDDELIVTAAVSAVRGVSITFEQSVRRGSEILCQGSVQVACVDRQSLKPRRIPADMRAQLQNGE</sequence>
<dbReference type="FunFam" id="3.10.129.10:FF:000004">
    <property type="entry name" value="Tol-pal system-associated acyl-CoA thioesterase"/>
    <property type="match status" value="1"/>
</dbReference>
<evidence type="ECO:0000256" key="1">
    <source>
        <dbReference type="ARBA" id="ARBA00005953"/>
    </source>
</evidence>
<keyword evidence="4" id="KW-1185">Reference proteome</keyword>
<evidence type="ECO:0000313" key="3">
    <source>
        <dbReference type="EMBL" id="MBB3047377.1"/>
    </source>
</evidence>
<dbReference type="Proteomes" id="UP000537130">
    <property type="component" value="Unassembled WGS sequence"/>
</dbReference>
<reference evidence="3 4" key="1">
    <citation type="submission" date="2020-08" db="EMBL/GenBank/DDBJ databases">
        <title>Genomic Encyclopedia of Type Strains, Phase III (KMG-III): the genomes of soil and plant-associated and newly described type strains.</title>
        <authorList>
            <person name="Whitman W."/>
        </authorList>
    </citation>
    <scope>NUCLEOTIDE SEQUENCE [LARGE SCALE GENOMIC DNA]</scope>
    <source>
        <strain evidence="3 4">CECT 8654</strain>
    </source>
</reference>
<dbReference type="Pfam" id="PF13279">
    <property type="entry name" value="4HBT_2"/>
    <property type="match status" value="1"/>
</dbReference>
<dbReference type="Gene3D" id="3.10.129.10">
    <property type="entry name" value="Hotdog Thioesterase"/>
    <property type="match status" value="1"/>
</dbReference>
<dbReference type="PIRSF" id="PIRSF003230">
    <property type="entry name" value="YbgC"/>
    <property type="match status" value="1"/>
</dbReference>
<dbReference type="InterPro" id="IPR006684">
    <property type="entry name" value="YbgC/YbaW"/>
</dbReference>
<dbReference type="AlphaFoldDB" id="A0A7W4W4Q5"/>
<dbReference type="EMBL" id="JACHWY010000001">
    <property type="protein sequence ID" value="MBB3047377.1"/>
    <property type="molecule type" value="Genomic_DNA"/>
</dbReference>
<keyword evidence="2" id="KW-0378">Hydrolase</keyword>
<dbReference type="InterPro" id="IPR050563">
    <property type="entry name" value="4-hydroxybenzoyl-CoA_TE"/>
</dbReference>
<dbReference type="NCBIfam" id="TIGR00051">
    <property type="entry name" value="YbgC/FadM family acyl-CoA thioesterase"/>
    <property type="match status" value="1"/>
</dbReference>
<dbReference type="SUPFAM" id="SSF54637">
    <property type="entry name" value="Thioesterase/thiol ester dehydrase-isomerase"/>
    <property type="match status" value="1"/>
</dbReference>
<proteinExistence type="inferred from homology"/>
<dbReference type="InterPro" id="IPR014166">
    <property type="entry name" value="Tol-Pal_acyl-CoA_thioesterase"/>
</dbReference>
<evidence type="ECO:0000313" key="4">
    <source>
        <dbReference type="Proteomes" id="UP000537130"/>
    </source>
</evidence>
<comment type="similarity">
    <text evidence="1">Belongs to the 4-hydroxybenzoyl-CoA thioesterase family.</text>
</comment>